<dbReference type="Pfam" id="PF04031">
    <property type="entry name" value="Las1"/>
    <property type="match status" value="1"/>
</dbReference>
<protein>
    <submittedName>
        <fullName evidence="1">rRNA-processing protein las1</fullName>
    </submittedName>
</protein>
<sequence>MAPQFVVTPWRDANELLAVRLHLYSDSLDEREKAVNKVHAWRARKFELPLLLESTADIAEATLRDEDQTLASHTLRLTYATAIARFVTGVLDTQTDLARLSSLSQTPPQIPVSLRETRHRIVHRHLPSLAELQRAAKESLEWLWEHYWSHLNALLAPAASARQLDEREVKERLQGMLKNYVKERKTEIKNRGKEARAADNAVGSCLAIGAPRDVKNSSLVDLLVPEKNILPVGKKLGSSMEGAYLIWAPFIMALGTVDPLFTEALIESMVDILSAPRNDAGSVEDDPVREGMCAWVVKLLDQTKDRVRRGQLSDHALSMCLTTPTFWTLKLADSILKDPSAPGRTSWLAVLEAARLDAEDEAQEPQAEEADQMELDAIEAGSLVEQAIGIGEKIRGPQKYPGLWRPRPIGWIPPGWSEDD</sequence>
<dbReference type="InterPro" id="IPR007174">
    <property type="entry name" value="Las1"/>
</dbReference>
<reference evidence="1 2" key="1">
    <citation type="submission" date="2024-02" db="EMBL/GenBank/DDBJ databases">
        <title>De novo assembly and annotation of 12 fungi associated with fruit tree decline syndrome in Ontario, Canada.</title>
        <authorList>
            <person name="Sulman M."/>
            <person name="Ellouze W."/>
            <person name="Ilyukhin E."/>
        </authorList>
    </citation>
    <scope>NUCLEOTIDE SEQUENCE [LARGE SCALE GENOMIC DNA]</scope>
    <source>
        <strain evidence="1 2">M42-189</strain>
    </source>
</reference>
<dbReference type="PANTHER" id="PTHR15002">
    <property type="entry name" value="RIBOSOMAL BIOGENESIS PROTEIN LAS1L"/>
    <property type="match status" value="1"/>
</dbReference>
<comment type="caution">
    <text evidence="1">The sequence shown here is derived from an EMBL/GenBank/DDBJ whole genome shotgun (WGS) entry which is preliminary data.</text>
</comment>
<accession>A0ABR3RL01</accession>
<evidence type="ECO:0000313" key="2">
    <source>
        <dbReference type="Proteomes" id="UP001521785"/>
    </source>
</evidence>
<name>A0ABR3RL01_9PLEO</name>
<dbReference type="PANTHER" id="PTHR15002:SF0">
    <property type="entry name" value="RIBOSOMAL BIOGENESIS PROTEIN LAS1L"/>
    <property type="match status" value="1"/>
</dbReference>
<dbReference type="Proteomes" id="UP001521785">
    <property type="component" value="Unassembled WGS sequence"/>
</dbReference>
<organism evidence="1 2">
    <name type="scientific">Paraconiothyrium brasiliense</name>
    <dbReference type="NCBI Taxonomy" id="300254"/>
    <lineage>
        <taxon>Eukaryota</taxon>
        <taxon>Fungi</taxon>
        <taxon>Dikarya</taxon>
        <taxon>Ascomycota</taxon>
        <taxon>Pezizomycotina</taxon>
        <taxon>Dothideomycetes</taxon>
        <taxon>Pleosporomycetidae</taxon>
        <taxon>Pleosporales</taxon>
        <taxon>Massarineae</taxon>
        <taxon>Didymosphaeriaceae</taxon>
        <taxon>Paraconiothyrium</taxon>
    </lineage>
</organism>
<evidence type="ECO:0000313" key="1">
    <source>
        <dbReference type="EMBL" id="KAL1604843.1"/>
    </source>
</evidence>
<keyword evidence="2" id="KW-1185">Reference proteome</keyword>
<proteinExistence type="predicted"/>
<dbReference type="EMBL" id="JAKJXO020000005">
    <property type="protein sequence ID" value="KAL1604843.1"/>
    <property type="molecule type" value="Genomic_DNA"/>
</dbReference>
<gene>
    <name evidence="1" type="primary">LAS1</name>
    <name evidence="1" type="ORF">SLS60_004383</name>
</gene>